<evidence type="ECO:0000313" key="3">
    <source>
        <dbReference type="EMBL" id="OCK83003.1"/>
    </source>
</evidence>
<name>A0A8E2EFP6_9PEZI</name>
<proteinExistence type="predicted"/>
<evidence type="ECO:0000256" key="1">
    <source>
        <dbReference type="SAM" id="MobiDB-lite"/>
    </source>
</evidence>
<dbReference type="EMBL" id="KV744872">
    <property type="protein sequence ID" value="OCK83003.1"/>
    <property type="molecule type" value="Genomic_DNA"/>
</dbReference>
<feature type="signal peptide" evidence="2">
    <location>
        <begin position="1"/>
        <end position="20"/>
    </location>
</feature>
<reference evidence="3 4" key="1">
    <citation type="journal article" date="2016" name="Nat. Commun.">
        <title>Ectomycorrhizal ecology is imprinted in the genome of the dominant symbiotic fungus Cenococcum geophilum.</title>
        <authorList>
            <consortium name="DOE Joint Genome Institute"/>
            <person name="Peter M."/>
            <person name="Kohler A."/>
            <person name="Ohm R.A."/>
            <person name="Kuo A."/>
            <person name="Krutzmann J."/>
            <person name="Morin E."/>
            <person name="Arend M."/>
            <person name="Barry K.W."/>
            <person name="Binder M."/>
            <person name="Choi C."/>
            <person name="Clum A."/>
            <person name="Copeland A."/>
            <person name="Grisel N."/>
            <person name="Haridas S."/>
            <person name="Kipfer T."/>
            <person name="LaButti K."/>
            <person name="Lindquist E."/>
            <person name="Lipzen A."/>
            <person name="Maire R."/>
            <person name="Meier B."/>
            <person name="Mihaltcheva S."/>
            <person name="Molinier V."/>
            <person name="Murat C."/>
            <person name="Poggeler S."/>
            <person name="Quandt C.A."/>
            <person name="Sperisen C."/>
            <person name="Tritt A."/>
            <person name="Tisserant E."/>
            <person name="Crous P.W."/>
            <person name="Henrissat B."/>
            <person name="Nehls U."/>
            <person name="Egli S."/>
            <person name="Spatafora J.W."/>
            <person name="Grigoriev I.V."/>
            <person name="Martin F.M."/>
        </authorList>
    </citation>
    <scope>NUCLEOTIDE SEQUENCE [LARGE SCALE GENOMIC DNA]</scope>
    <source>
        <strain evidence="3 4">CBS 459.81</strain>
    </source>
</reference>
<keyword evidence="4" id="KW-1185">Reference proteome</keyword>
<feature type="region of interest" description="Disordered" evidence="1">
    <location>
        <begin position="34"/>
        <end position="57"/>
    </location>
</feature>
<dbReference type="AlphaFoldDB" id="A0A8E2EFP6"/>
<sequence>MCCKIPTFFTFLTLPLAAFATPIKLQLQRPLPAPLAHRDAPSHRRHSYDMGQGSDPRKGLCHPNRSLREPHMPIHLQTPPSATTRAAAPASATGTRCAVNRGWGGAWVYRDARTIGRSAGGVIYLCLAYRWLLETRFSTTSA</sequence>
<evidence type="ECO:0000256" key="2">
    <source>
        <dbReference type="SAM" id="SignalP"/>
    </source>
</evidence>
<feature type="chain" id="PRO_5034150007" evidence="2">
    <location>
        <begin position="21"/>
        <end position="142"/>
    </location>
</feature>
<accession>A0A8E2EFP6</accession>
<keyword evidence="2" id="KW-0732">Signal</keyword>
<evidence type="ECO:0000313" key="4">
    <source>
        <dbReference type="Proteomes" id="UP000250266"/>
    </source>
</evidence>
<gene>
    <name evidence="3" type="ORF">K432DRAFT_199098</name>
</gene>
<protein>
    <submittedName>
        <fullName evidence="3">Uncharacterized protein</fullName>
    </submittedName>
</protein>
<dbReference type="Proteomes" id="UP000250266">
    <property type="component" value="Unassembled WGS sequence"/>
</dbReference>
<organism evidence="3 4">
    <name type="scientific">Lepidopterella palustris CBS 459.81</name>
    <dbReference type="NCBI Taxonomy" id="1314670"/>
    <lineage>
        <taxon>Eukaryota</taxon>
        <taxon>Fungi</taxon>
        <taxon>Dikarya</taxon>
        <taxon>Ascomycota</taxon>
        <taxon>Pezizomycotina</taxon>
        <taxon>Dothideomycetes</taxon>
        <taxon>Pleosporomycetidae</taxon>
        <taxon>Mytilinidiales</taxon>
        <taxon>Argynnaceae</taxon>
        <taxon>Lepidopterella</taxon>
    </lineage>
</organism>